<dbReference type="Pfam" id="PF00078">
    <property type="entry name" value="RVT_1"/>
    <property type="match status" value="1"/>
</dbReference>
<accession>A0A564XUR7</accession>
<dbReference type="InterPro" id="IPR043502">
    <property type="entry name" value="DNA/RNA_pol_sf"/>
</dbReference>
<gene>
    <name evidence="2" type="ORF">WMSIL1_LOCUS139</name>
    <name evidence="3" type="ORF">WMSIL1_LOCUS150</name>
</gene>
<reference evidence="2 4" key="1">
    <citation type="submission" date="2019-07" db="EMBL/GenBank/DDBJ databases">
        <authorList>
            <person name="Jastrzebski P J."/>
            <person name="Paukszto L."/>
            <person name="Jastrzebski P J."/>
        </authorList>
    </citation>
    <scope>NUCLEOTIDE SEQUENCE [LARGE SCALE GENOMIC DNA]</scope>
    <source>
        <strain evidence="2 4">WMS-il1</strain>
    </source>
</reference>
<dbReference type="InterPro" id="IPR043128">
    <property type="entry name" value="Rev_trsase/Diguanyl_cyclase"/>
</dbReference>
<keyword evidence="4" id="KW-1185">Reference proteome</keyword>
<dbReference type="AlphaFoldDB" id="A0A564XUR7"/>
<dbReference type="EMBL" id="CABIJS010000005">
    <property type="protein sequence ID" value="VUZ38717.1"/>
    <property type="molecule type" value="Genomic_DNA"/>
</dbReference>
<dbReference type="EMBL" id="CABIJS010000005">
    <property type="protein sequence ID" value="VUZ38710.1"/>
    <property type="molecule type" value="Genomic_DNA"/>
</dbReference>
<evidence type="ECO:0000259" key="1">
    <source>
        <dbReference type="Pfam" id="PF00078"/>
    </source>
</evidence>
<evidence type="ECO:0000313" key="2">
    <source>
        <dbReference type="EMBL" id="VUZ38710.1"/>
    </source>
</evidence>
<sequence>MPLFTTPQSIPHSVGKQRSPAVAVKPVSGYSDNHLFLQDRSSSTSLIIYSRMRIFVLPSTPTDQTFSDHPFIIAAANGSPIKLLLDLSRKKLLDPLASLWRLPHTQFYHSPRQLPHIRYTNFPSTPQNKKIFSKIGLVCSNDHISVAEADIFKTVNATAFGLFEFLRMTFGLLNAAQTFQRFNNEVLNGLDFVVAHIDDILVAIENKKKHKKYLEIVFE</sequence>
<organism evidence="2 4">
    <name type="scientific">Hymenolepis diminuta</name>
    <name type="common">Rat tapeworm</name>
    <dbReference type="NCBI Taxonomy" id="6216"/>
    <lineage>
        <taxon>Eukaryota</taxon>
        <taxon>Metazoa</taxon>
        <taxon>Spiralia</taxon>
        <taxon>Lophotrochozoa</taxon>
        <taxon>Platyhelminthes</taxon>
        <taxon>Cestoda</taxon>
        <taxon>Eucestoda</taxon>
        <taxon>Cyclophyllidea</taxon>
        <taxon>Hymenolepididae</taxon>
        <taxon>Hymenolepis</taxon>
    </lineage>
</organism>
<name>A0A564XUR7_HYMDI</name>
<dbReference type="PANTHER" id="PTHR24559:SF444">
    <property type="entry name" value="REVERSE TRANSCRIPTASE DOMAIN-CONTAINING PROTEIN"/>
    <property type="match status" value="1"/>
</dbReference>
<dbReference type="Gene3D" id="3.30.70.270">
    <property type="match status" value="1"/>
</dbReference>
<dbReference type="Proteomes" id="UP000321570">
    <property type="component" value="Unassembled WGS sequence"/>
</dbReference>
<dbReference type="InterPro" id="IPR000477">
    <property type="entry name" value="RT_dom"/>
</dbReference>
<proteinExistence type="predicted"/>
<dbReference type="PANTHER" id="PTHR24559">
    <property type="entry name" value="TRANSPOSON TY3-I GAG-POL POLYPROTEIN"/>
    <property type="match status" value="1"/>
</dbReference>
<dbReference type="SUPFAM" id="SSF56672">
    <property type="entry name" value="DNA/RNA polymerases"/>
    <property type="match status" value="1"/>
</dbReference>
<evidence type="ECO:0000313" key="4">
    <source>
        <dbReference type="Proteomes" id="UP000321570"/>
    </source>
</evidence>
<dbReference type="InterPro" id="IPR053134">
    <property type="entry name" value="RNA-dir_DNA_polymerase"/>
</dbReference>
<feature type="domain" description="Reverse transcriptase" evidence="1">
    <location>
        <begin position="155"/>
        <end position="218"/>
    </location>
</feature>
<protein>
    <recommendedName>
        <fullName evidence="1">Reverse transcriptase domain-containing protein</fullName>
    </recommendedName>
</protein>
<evidence type="ECO:0000313" key="3">
    <source>
        <dbReference type="EMBL" id="VUZ38717.1"/>
    </source>
</evidence>